<sequence>MPVPQALIDTIGQTHKFRVKVSKLNLTGKIQAITVTKIVSSEILPPVPTPTEIPHDVEDEVALPSAIVIDGSGFKADDADGSTSSMDESRKAKRPKHGK</sequence>
<dbReference type="AlphaFoldDB" id="A0A816QE93"/>
<evidence type="ECO:0000313" key="2">
    <source>
        <dbReference type="EMBL" id="CAF2059363.1"/>
    </source>
</evidence>
<dbReference type="Proteomes" id="UP001295469">
    <property type="component" value="Chromosome C06"/>
</dbReference>
<protein>
    <submittedName>
        <fullName evidence="2">(rape) hypothetical protein</fullName>
    </submittedName>
</protein>
<proteinExistence type="predicted"/>
<name>A0A816QE93_BRANA</name>
<evidence type="ECO:0000256" key="1">
    <source>
        <dbReference type="SAM" id="MobiDB-lite"/>
    </source>
</evidence>
<feature type="region of interest" description="Disordered" evidence="1">
    <location>
        <begin position="72"/>
        <end position="99"/>
    </location>
</feature>
<reference evidence="2" key="1">
    <citation type="submission" date="2021-01" db="EMBL/GenBank/DDBJ databases">
        <authorList>
            <consortium name="Genoscope - CEA"/>
            <person name="William W."/>
        </authorList>
    </citation>
    <scope>NUCLEOTIDE SEQUENCE</scope>
</reference>
<dbReference type="EMBL" id="HG994370">
    <property type="protein sequence ID" value="CAF2059363.1"/>
    <property type="molecule type" value="Genomic_DNA"/>
</dbReference>
<organism evidence="2">
    <name type="scientific">Brassica napus</name>
    <name type="common">Rape</name>
    <dbReference type="NCBI Taxonomy" id="3708"/>
    <lineage>
        <taxon>Eukaryota</taxon>
        <taxon>Viridiplantae</taxon>
        <taxon>Streptophyta</taxon>
        <taxon>Embryophyta</taxon>
        <taxon>Tracheophyta</taxon>
        <taxon>Spermatophyta</taxon>
        <taxon>Magnoliopsida</taxon>
        <taxon>eudicotyledons</taxon>
        <taxon>Gunneridae</taxon>
        <taxon>Pentapetalae</taxon>
        <taxon>rosids</taxon>
        <taxon>malvids</taxon>
        <taxon>Brassicales</taxon>
        <taxon>Brassicaceae</taxon>
        <taxon>Brassiceae</taxon>
        <taxon>Brassica</taxon>
    </lineage>
</organism>
<gene>
    <name evidence="2" type="ORF">DARMORV10_C06P25200.1</name>
</gene>
<accession>A0A816QE93</accession>